<evidence type="ECO:0000259" key="3">
    <source>
        <dbReference type="Pfam" id="PF01494"/>
    </source>
</evidence>
<gene>
    <name evidence="4" type="ORF">R9Z33_14905</name>
</gene>
<dbReference type="InterPro" id="IPR050493">
    <property type="entry name" value="FAD-dep_Monooxygenase_BioMet"/>
</dbReference>
<dbReference type="EMBL" id="CP137852">
    <property type="protein sequence ID" value="WPB83390.1"/>
    <property type="molecule type" value="Genomic_DNA"/>
</dbReference>
<evidence type="ECO:0000256" key="2">
    <source>
        <dbReference type="ARBA" id="ARBA00023033"/>
    </source>
</evidence>
<dbReference type="InterPro" id="IPR002938">
    <property type="entry name" value="FAD-bd"/>
</dbReference>
<reference evidence="4 5" key="1">
    <citation type="submission" date="2023-11" db="EMBL/GenBank/DDBJ databases">
        <title>Arctic aerobic anoxygenic photoheterotroph Sediminicoccus rosea KRV36 adapts its photosynthesis to long days of polar summer.</title>
        <authorList>
            <person name="Tomasch J."/>
            <person name="Kopejtka K."/>
            <person name="Bily T."/>
            <person name="Gardiner A.T."/>
            <person name="Gardian Z."/>
            <person name="Shivaramu S."/>
            <person name="Koblizek M."/>
            <person name="Engelhardt F."/>
            <person name="Kaftan D."/>
        </authorList>
    </citation>
    <scope>NUCLEOTIDE SEQUENCE [LARGE SCALE GENOMIC DNA]</scope>
    <source>
        <strain evidence="4 5">R-30</strain>
    </source>
</reference>
<dbReference type="RefSeq" id="WP_318647368.1">
    <property type="nucleotide sequence ID" value="NZ_CP137852.1"/>
</dbReference>
<accession>A0ABZ0PCL8</accession>
<dbReference type="NCBIfam" id="NF005720">
    <property type="entry name" value="PRK07538.1"/>
    <property type="match status" value="1"/>
</dbReference>
<dbReference type="SUPFAM" id="SSF51905">
    <property type="entry name" value="FAD/NAD(P)-binding domain"/>
    <property type="match status" value="1"/>
</dbReference>
<proteinExistence type="predicted"/>
<keyword evidence="1" id="KW-0560">Oxidoreductase</keyword>
<name>A0ABZ0PCL8_9PROT</name>
<feature type="domain" description="FAD-binding" evidence="3">
    <location>
        <begin position="2"/>
        <end position="346"/>
    </location>
</feature>
<dbReference type="Pfam" id="PF01494">
    <property type="entry name" value="FAD_binding_3"/>
    <property type="match status" value="1"/>
</dbReference>
<keyword evidence="2" id="KW-0503">Monooxygenase</keyword>
<evidence type="ECO:0000256" key="1">
    <source>
        <dbReference type="ARBA" id="ARBA00023002"/>
    </source>
</evidence>
<dbReference type="Gene3D" id="3.50.50.60">
    <property type="entry name" value="FAD/NAD(P)-binding domain"/>
    <property type="match status" value="1"/>
</dbReference>
<dbReference type="InterPro" id="IPR036188">
    <property type="entry name" value="FAD/NAD-bd_sf"/>
</dbReference>
<evidence type="ECO:0000313" key="4">
    <source>
        <dbReference type="EMBL" id="WPB83390.1"/>
    </source>
</evidence>
<evidence type="ECO:0000313" key="5">
    <source>
        <dbReference type="Proteomes" id="UP001305521"/>
    </source>
</evidence>
<keyword evidence="5" id="KW-1185">Reference proteome</keyword>
<dbReference type="PANTHER" id="PTHR13789:SF268">
    <property type="entry name" value="5-METHYLPHENAZINE-1-CARBOXYLATE 1-MONOOXYGENASE"/>
    <property type="match status" value="1"/>
</dbReference>
<organism evidence="4 5">
    <name type="scientific">Sediminicoccus rosea</name>
    <dbReference type="NCBI Taxonomy" id="1225128"/>
    <lineage>
        <taxon>Bacteria</taxon>
        <taxon>Pseudomonadati</taxon>
        <taxon>Pseudomonadota</taxon>
        <taxon>Alphaproteobacteria</taxon>
        <taxon>Acetobacterales</taxon>
        <taxon>Roseomonadaceae</taxon>
        <taxon>Sediminicoccus</taxon>
    </lineage>
</organism>
<dbReference type="Proteomes" id="UP001305521">
    <property type="component" value="Chromosome"/>
</dbReference>
<protein>
    <submittedName>
        <fullName evidence="4">Flavin-dependent oxidoreductase</fullName>
    </submittedName>
</protein>
<sequence length="412" mass="45107">MAEILVAGGGIGGLVAALSLQAAGFTPRVFEAVAEYKPLGVGINVLPHAVRELTELGLADKLAETGIATRELCYISAHGQEIWREDRGLAAGYRWPQYSIHRGLLQMLLVEECRLRGIPLHTGHRVASFAQDADGVTARFENGAEAKGAALIGADGIHSAIRRHFAPGEGAPSWQGAVLWRATTIAAPFLTGASMVQAGHHDQKFVVYPIRRLPDGRMLTNWIAEMKVDTSKGFNREDWNREADRNAFLPHYESWNWGWLDVPGLIRGAERVLEYPMVDRDPLERWSEGRVTLLGDAAHPMYPIGSNGASQAILDARQLALHLAQAGDVAEGLARYEAARLPPTAKLTLANRALGPDLILEEVHRRAPDGFTDLHAVISHQELLDTATNYKRLAGFDPALLNERESWSVTRA</sequence>
<dbReference type="PANTHER" id="PTHR13789">
    <property type="entry name" value="MONOOXYGENASE"/>
    <property type="match status" value="1"/>
</dbReference>
<dbReference type="Gene3D" id="3.30.9.30">
    <property type="match status" value="1"/>
</dbReference>
<dbReference type="SUPFAM" id="SSF54373">
    <property type="entry name" value="FAD-linked reductases, C-terminal domain"/>
    <property type="match status" value="1"/>
</dbReference>
<dbReference type="PRINTS" id="PR00420">
    <property type="entry name" value="RNGMNOXGNASE"/>
</dbReference>